<evidence type="ECO:0008006" key="4">
    <source>
        <dbReference type="Google" id="ProtNLM"/>
    </source>
</evidence>
<dbReference type="AlphaFoldDB" id="A0A098M624"/>
<sequence>MKKYGRLLLSVSLAMVMLLPAALSSAAEVSTGQAGSTTVKTDGQTTFELGLLTGDGSGVNAQYLSKSSTRIQAAIISLRLQGKLDEAIAYTGKNNFVDSNLVGKSNQAILAYLHSHPEYGWNGAGANRFDPLAIISSQAAIQSTPRSFRF</sequence>
<reference evidence="2 3" key="1">
    <citation type="submission" date="2014-08" db="EMBL/GenBank/DDBJ databases">
        <authorList>
            <person name="den Bakker H.C."/>
        </authorList>
    </citation>
    <scope>NUCLEOTIDE SEQUENCE [LARGE SCALE GENOMIC DNA]</scope>
    <source>
        <strain evidence="2 3">DSM 18334</strain>
    </source>
</reference>
<protein>
    <recommendedName>
        <fullName evidence="4">SLH domain-containing protein</fullName>
    </recommendedName>
</protein>
<proteinExistence type="predicted"/>
<dbReference type="OrthoDB" id="9800666at2"/>
<feature type="chain" id="PRO_5001945306" description="SLH domain-containing protein" evidence="1">
    <location>
        <begin position="27"/>
        <end position="150"/>
    </location>
</feature>
<gene>
    <name evidence="2" type="ORF">PWYN_20220</name>
</gene>
<comment type="caution">
    <text evidence="2">The sequence shown here is derived from an EMBL/GenBank/DDBJ whole genome shotgun (WGS) entry which is preliminary data.</text>
</comment>
<dbReference type="eggNOG" id="COG4315">
    <property type="taxonomic scope" value="Bacteria"/>
</dbReference>
<accession>A0A098M624</accession>
<name>A0A098M624_9BACL</name>
<reference evidence="2 3" key="2">
    <citation type="submission" date="2014-10" db="EMBL/GenBank/DDBJ databases">
        <title>Comparative genomics of the Paenibacillus odorifer group.</title>
        <authorList>
            <person name="Tsai Y.-C."/>
            <person name="Martin N."/>
            <person name="Korlach J."/>
            <person name="Wiedmann M."/>
        </authorList>
    </citation>
    <scope>NUCLEOTIDE SEQUENCE [LARGE SCALE GENOMIC DNA]</scope>
    <source>
        <strain evidence="2 3">DSM 18334</strain>
    </source>
</reference>
<evidence type="ECO:0000313" key="2">
    <source>
        <dbReference type="EMBL" id="KGE16997.1"/>
    </source>
</evidence>
<keyword evidence="3" id="KW-1185">Reference proteome</keyword>
<dbReference type="RefSeq" id="WP_036655413.1">
    <property type="nucleotide sequence ID" value="NZ_JQCR01000003.1"/>
</dbReference>
<organism evidence="2 3">
    <name type="scientific">Paenibacillus wynnii</name>
    <dbReference type="NCBI Taxonomy" id="268407"/>
    <lineage>
        <taxon>Bacteria</taxon>
        <taxon>Bacillati</taxon>
        <taxon>Bacillota</taxon>
        <taxon>Bacilli</taxon>
        <taxon>Bacillales</taxon>
        <taxon>Paenibacillaceae</taxon>
        <taxon>Paenibacillus</taxon>
    </lineage>
</organism>
<feature type="signal peptide" evidence="1">
    <location>
        <begin position="1"/>
        <end position="26"/>
    </location>
</feature>
<dbReference type="EMBL" id="JQCR01000003">
    <property type="protein sequence ID" value="KGE16997.1"/>
    <property type="molecule type" value="Genomic_DNA"/>
</dbReference>
<keyword evidence="1" id="KW-0732">Signal</keyword>
<dbReference type="Proteomes" id="UP000029734">
    <property type="component" value="Unassembled WGS sequence"/>
</dbReference>
<evidence type="ECO:0000313" key="3">
    <source>
        <dbReference type="Proteomes" id="UP000029734"/>
    </source>
</evidence>
<evidence type="ECO:0000256" key="1">
    <source>
        <dbReference type="SAM" id="SignalP"/>
    </source>
</evidence>
<dbReference type="STRING" id="268407.PWYN_20220"/>